<comment type="caution">
    <text evidence="2">The sequence shown here is derived from an EMBL/GenBank/DDBJ whole genome shotgun (WGS) entry which is preliminary data.</text>
</comment>
<feature type="compositionally biased region" description="Polar residues" evidence="1">
    <location>
        <begin position="29"/>
        <end position="60"/>
    </location>
</feature>
<dbReference type="EMBL" id="JABWAB010000001">
    <property type="protein sequence ID" value="KAF6059373.1"/>
    <property type="molecule type" value="Genomic_DNA"/>
</dbReference>
<dbReference type="Proteomes" id="UP000590412">
    <property type="component" value="Unassembled WGS sequence"/>
</dbReference>
<gene>
    <name evidence="2" type="ORF">FOB60_000955</name>
</gene>
<dbReference type="OrthoDB" id="4024050at2759"/>
<name>A0A8X7NSN8_CANPA</name>
<evidence type="ECO:0008006" key="4">
    <source>
        <dbReference type="Google" id="ProtNLM"/>
    </source>
</evidence>
<dbReference type="AlphaFoldDB" id="A0A8X7NSN8"/>
<proteinExistence type="predicted"/>
<organism evidence="2 3">
    <name type="scientific">Candida parapsilosis</name>
    <name type="common">Yeast</name>
    <dbReference type="NCBI Taxonomy" id="5480"/>
    <lineage>
        <taxon>Eukaryota</taxon>
        <taxon>Fungi</taxon>
        <taxon>Dikarya</taxon>
        <taxon>Ascomycota</taxon>
        <taxon>Saccharomycotina</taxon>
        <taxon>Pichiomycetes</taxon>
        <taxon>Debaryomycetaceae</taxon>
        <taxon>Candida/Lodderomyces clade</taxon>
        <taxon>Candida</taxon>
    </lineage>
</organism>
<evidence type="ECO:0000313" key="2">
    <source>
        <dbReference type="EMBL" id="KAF6059373.1"/>
    </source>
</evidence>
<reference evidence="2" key="1">
    <citation type="submission" date="2020-03" db="EMBL/GenBank/DDBJ databases">
        <title>FDA dAtabase for Regulatory Grade micrObial Sequences (FDA-ARGOS): Supporting development and validation of Infectious Disease Dx tests.</title>
        <authorList>
            <person name="Campos J."/>
            <person name="Goldberg B."/>
            <person name="Tallon L."/>
            <person name="Sadzewicz L."/>
            <person name="Vavikolanu K."/>
            <person name="Mehta A."/>
            <person name="Aluvathingal J."/>
            <person name="Nadendla S."/>
            <person name="Nandy P."/>
            <person name="Geyer C."/>
            <person name="Yan Y."/>
            <person name="Sichtig H."/>
        </authorList>
    </citation>
    <scope>NUCLEOTIDE SEQUENCE [LARGE SCALE GENOMIC DNA]</scope>
    <source>
        <strain evidence="2">FDAARGOS_652</strain>
    </source>
</reference>
<evidence type="ECO:0000256" key="1">
    <source>
        <dbReference type="SAM" id="MobiDB-lite"/>
    </source>
</evidence>
<protein>
    <recommendedName>
        <fullName evidence="4">RRM domain-containing protein</fullName>
    </recommendedName>
</protein>
<evidence type="ECO:0000313" key="3">
    <source>
        <dbReference type="Proteomes" id="UP000590412"/>
    </source>
</evidence>
<accession>A0A8X7NSN8</accession>
<sequence length="338" mass="38747">MVTTGNTVTVFRTTIKAIFGRRRDTNCSPLTTVSTTSPDSMAQGSSNHQSLNLQPNTQVRGSDRNEANGFTSFIRSISKTNSRCRSKSTYFSEEENEQARCLKSATTDFPNNYTKYVTATRHLLDVSAPADPNGRSCPPVWDTCYWQLTLNPEWTEYVIIYSRLEYGSSILTELLDELKPHLNYYQILNSNQGILMHFIDMSYQYWLLQSINQVIGIQLVLSSPTWLYTIANSNIIDAHRAYNLQMVKVRSSKDRKPIIKLYGIPSYIPKKHLVNEFRKLGKLVSYKFAPTGPFTKFHVVQLQYSQKDDRTRIAKDIQKIIKGMKCKVVLKFRVIQPA</sequence>
<feature type="region of interest" description="Disordered" evidence="1">
    <location>
        <begin position="29"/>
        <end position="66"/>
    </location>
</feature>